<dbReference type="GO" id="GO:0016791">
    <property type="term" value="F:phosphatase activity"/>
    <property type="evidence" value="ECO:0007669"/>
    <property type="project" value="TreeGrafter"/>
</dbReference>
<gene>
    <name evidence="1" type="ORF">FSZ17_08985</name>
</gene>
<sequence length="256" mass="29129">MKKIVFFDIDGTLLDSEKKLPDNTRKAVEQLKKNGVYVAIATGRAPFMFERLREELEIESFVSFNGQYVVFENEVIYKNSLPTGEVERLVNYSKKKNNPLVFLNEKSMKSSVLENDLIEESIGSLKFPYPALDSDFYKTNEIFQALLFFEEKEDFVYRKDFPNFHFIRWHKYSTDVLPAGGSKAEGIKTMINRLGFNMEDVYAFGDGLNDIEMLQAVGTGVAMGNALDVVKKAANRTTTSVDHDGIWNGLKDLALI</sequence>
<name>A0A5B8Z383_CYTDA</name>
<dbReference type="InterPro" id="IPR036412">
    <property type="entry name" value="HAD-like_sf"/>
</dbReference>
<evidence type="ECO:0000313" key="2">
    <source>
        <dbReference type="Proteomes" id="UP000321555"/>
    </source>
</evidence>
<dbReference type="NCBIfam" id="TIGR01484">
    <property type="entry name" value="HAD-SF-IIB"/>
    <property type="match status" value="1"/>
</dbReference>
<reference evidence="2" key="1">
    <citation type="submission" date="2019-08" db="EMBL/GenBank/DDBJ databases">
        <authorList>
            <person name="Zheng X."/>
        </authorList>
    </citation>
    <scope>NUCLEOTIDE SEQUENCE [LARGE SCALE GENOMIC DNA]</scope>
    <source>
        <strain evidence="2">FJAT-25496</strain>
    </source>
</reference>
<dbReference type="GO" id="GO:0000287">
    <property type="term" value="F:magnesium ion binding"/>
    <property type="evidence" value="ECO:0007669"/>
    <property type="project" value="TreeGrafter"/>
</dbReference>
<dbReference type="PROSITE" id="PS01229">
    <property type="entry name" value="COF_2"/>
    <property type="match status" value="1"/>
</dbReference>
<dbReference type="CDD" id="cd07517">
    <property type="entry name" value="HAD_HPP"/>
    <property type="match status" value="1"/>
</dbReference>
<dbReference type="RefSeq" id="WP_057770653.1">
    <property type="nucleotide sequence ID" value="NZ_CP042593.1"/>
</dbReference>
<dbReference type="InterPro" id="IPR023214">
    <property type="entry name" value="HAD_sf"/>
</dbReference>
<dbReference type="SFLD" id="SFLDG01140">
    <property type="entry name" value="C2.B:_Phosphomannomutase_and_P"/>
    <property type="match status" value="1"/>
</dbReference>
<dbReference type="GO" id="GO:0005829">
    <property type="term" value="C:cytosol"/>
    <property type="evidence" value="ECO:0007669"/>
    <property type="project" value="TreeGrafter"/>
</dbReference>
<dbReference type="InterPro" id="IPR000150">
    <property type="entry name" value="Cof"/>
</dbReference>
<keyword evidence="2" id="KW-1185">Reference proteome</keyword>
<dbReference type="Proteomes" id="UP000321555">
    <property type="component" value="Chromosome"/>
</dbReference>
<proteinExistence type="predicted"/>
<evidence type="ECO:0000313" key="1">
    <source>
        <dbReference type="EMBL" id="QED47371.1"/>
    </source>
</evidence>
<dbReference type="EMBL" id="CP042593">
    <property type="protein sequence ID" value="QED47371.1"/>
    <property type="molecule type" value="Genomic_DNA"/>
</dbReference>
<dbReference type="SFLD" id="SFLDG01144">
    <property type="entry name" value="C2.B.4:_PGP_Like"/>
    <property type="match status" value="1"/>
</dbReference>
<dbReference type="STRING" id="1742359.GCA_001439625_00238"/>
<dbReference type="SFLD" id="SFLDS00003">
    <property type="entry name" value="Haloacid_Dehalogenase"/>
    <property type="match status" value="1"/>
</dbReference>
<keyword evidence="1" id="KW-0378">Hydrolase</keyword>
<dbReference type="PANTHER" id="PTHR10000:SF25">
    <property type="entry name" value="PHOSPHATASE YKRA-RELATED"/>
    <property type="match status" value="1"/>
</dbReference>
<dbReference type="Pfam" id="PF08282">
    <property type="entry name" value="Hydrolase_3"/>
    <property type="match status" value="1"/>
</dbReference>
<dbReference type="InterPro" id="IPR006379">
    <property type="entry name" value="HAD-SF_hydro_IIB"/>
</dbReference>
<organism evidence="1 2">
    <name type="scientific">Cytobacillus dafuensis</name>
    <name type="common">Bacillus dafuensis</name>
    <dbReference type="NCBI Taxonomy" id="1742359"/>
    <lineage>
        <taxon>Bacteria</taxon>
        <taxon>Bacillati</taxon>
        <taxon>Bacillota</taxon>
        <taxon>Bacilli</taxon>
        <taxon>Bacillales</taxon>
        <taxon>Bacillaceae</taxon>
        <taxon>Cytobacillus</taxon>
    </lineage>
</organism>
<dbReference type="OrthoDB" id="9810101at2"/>
<dbReference type="AlphaFoldDB" id="A0A5B8Z383"/>
<accession>A0A5B8Z383</accession>
<dbReference type="PANTHER" id="PTHR10000">
    <property type="entry name" value="PHOSPHOSERINE PHOSPHATASE"/>
    <property type="match status" value="1"/>
</dbReference>
<dbReference type="SUPFAM" id="SSF56784">
    <property type="entry name" value="HAD-like"/>
    <property type="match status" value="1"/>
</dbReference>
<dbReference type="Gene3D" id="3.40.50.1000">
    <property type="entry name" value="HAD superfamily/HAD-like"/>
    <property type="match status" value="1"/>
</dbReference>
<dbReference type="Gene3D" id="3.30.1240.10">
    <property type="match status" value="1"/>
</dbReference>
<dbReference type="NCBIfam" id="TIGR00099">
    <property type="entry name" value="Cof-subfamily"/>
    <property type="match status" value="1"/>
</dbReference>
<dbReference type="KEGG" id="bda:FSZ17_08985"/>
<protein>
    <submittedName>
        <fullName evidence="1">Cof-type HAD-IIB family hydrolase</fullName>
    </submittedName>
</protein>